<name>A0A0F9FV77_9ZZZZ</name>
<dbReference type="EMBL" id="LAZR01020042">
    <property type="protein sequence ID" value="KKL90309.1"/>
    <property type="molecule type" value="Genomic_DNA"/>
</dbReference>
<dbReference type="InterPro" id="IPR006172">
    <property type="entry name" value="DNA-dir_DNA_pol_B"/>
</dbReference>
<dbReference type="SUPFAM" id="SSF53098">
    <property type="entry name" value="Ribonuclease H-like"/>
    <property type="match status" value="1"/>
</dbReference>
<evidence type="ECO:0000256" key="1">
    <source>
        <dbReference type="ARBA" id="ARBA00005755"/>
    </source>
</evidence>
<reference evidence="10" key="1">
    <citation type="journal article" date="2015" name="Nature">
        <title>Complex archaea that bridge the gap between prokaryotes and eukaryotes.</title>
        <authorList>
            <person name="Spang A."/>
            <person name="Saw J.H."/>
            <person name="Jorgensen S.L."/>
            <person name="Zaremba-Niedzwiedzka K."/>
            <person name="Martijn J."/>
            <person name="Lind A.E."/>
            <person name="van Eijk R."/>
            <person name="Schleper C."/>
            <person name="Guy L."/>
            <person name="Ettema T.J."/>
        </authorList>
    </citation>
    <scope>NUCLEOTIDE SEQUENCE</scope>
</reference>
<dbReference type="Pfam" id="PF03104">
    <property type="entry name" value="DNA_pol_B_exo1"/>
    <property type="match status" value="1"/>
</dbReference>
<feature type="non-terminal residue" evidence="10">
    <location>
        <position position="502"/>
    </location>
</feature>
<dbReference type="Gene3D" id="1.10.132.60">
    <property type="entry name" value="DNA polymerase family B, C-terminal domain"/>
    <property type="match status" value="1"/>
</dbReference>
<dbReference type="EC" id="2.7.7.7" evidence="2"/>
<evidence type="ECO:0000256" key="7">
    <source>
        <dbReference type="ARBA" id="ARBA00049244"/>
    </source>
</evidence>
<dbReference type="GO" id="GO:0006261">
    <property type="term" value="P:DNA-templated DNA replication"/>
    <property type="evidence" value="ECO:0007669"/>
    <property type="project" value="TreeGrafter"/>
</dbReference>
<evidence type="ECO:0000256" key="6">
    <source>
        <dbReference type="ARBA" id="ARBA00023125"/>
    </source>
</evidence>
<dbReference type="Gene3D" id="1.10.287.690">
    <property type="entry name" value="Helix hairpin bin"/>
    <property type="match status" value="1"/>
</dbReference>
<dbReference type="PRINTS" id="PR00106">
    <property type="entry name" value="DNAPOLB"/>
</dbReference>
<dbReference type="AlphaFoldDB" id="A0A0F9FV77"/>
<dbReference type="InterPro" id="IPR050240">
    <property type="entry name" value="DNA_pol_type-B"/>
</dbReference>
<keyword evidence="3" id="KW-0808">Transferase</keyword>
<evidence type="ECO:0000259" key="8">
    <source>
        <dbReference type="Pfam" id="PF00136"/>
    </source>
</evidence>
<evidence type="ECO:0000256" key="5">
    <source>
        <dbReference type="ARBA" id="ARBA00022932"/>
    </source>
</evidence>
<feature type="domain" description="DNA-directed DNA polymerase family B exonuclease" evidence="9">
    <location>
        <begin position="49"/>
        <end position="110"/>
    </location>
</feature>
<keyword evidence="5" id="KW-0239">DNA-directed DNA polymerase</keyword>
<dbReference type="InterPro" id="IPR023211">
    <property type="entry name" value="DNA_pol_palm_dom_sf"/>
</dbReference>
<evidence type="ECO:0000256" key="3">
    <source>
        <dbReference type="ARBA" id="ARBA00022679"/>
    </source>
</evidence>
<gene>
    <name evidence="10" type="ORF">LCGC14_1905970</name>
</gene>
<dbReference type="InterPro" id="IPR006133">
    <property type="entry name" value="DNA-dir_DNA_pol_B_exonuc"/>
</dbReference>
<dbReference type="InterPro" id="IPR043502">
    <property type="entry name" value="DNA/RNA_pol_sf"/>
</dbReference>
<dbReference type="InterPro" id="IPR036397">
    <property type="entry name" value="RNaseH_sf"/>
</dbReference>
<sequence>MINKVDTIEPCILKYIFIDIEVLAKEFPEPSKAKYPVSCITIYNSMTKEYKTWSLFETKEEVLLNNCLDYIKKEAPDLILAWNVDFDYIYIYNRCSKFKINFPKFISPINQVRLGGVKDIFYPAGISIVDYSGNKMKAGLFSKVYMREPTSALDYIGEKYLKRGKKYKNPYFGSINKEVILRNIDDVKMMVELEEKFKLIPYYDELRRLAKVKWEDLAYNSRIVEMMLLEEAKNRNIVLPNKKDNVKKEKFKGATRDFSELGAVFDVGKFDLTSAYPSMIVNFCLDSQNITESKKGIDINGTKFLQNKETLLPAVVKKILTIKDELKKALKKDSSLLTKYNAIKAVVNSTFGVMGNKYFRLYDNRIASAITFLVRDLIIYTRKRLEEKGYKVLYWDTDSVFLNTKDDISDILNQYIQDWGKTYGKDNIELLYEYEGYFTKLFLLAKCHYYGYVYGKTKPEIKGVEIKRNNSSKYEAYFQQELLEKILNKEPKRDIIKWINEE</sequence>
<protein>
    <recommendedName>
        <fullName evidence="2">DNA-directed DNA polymerase</fullName>
        <ecNumber evidence="2">2.7.7.7</ecNumber>
    </recommendedName>
</protein>
<dbReference type="PANTHER" id="PTHR10322">
    <property type="entry name" value="DNA POLYMERASE CATALYTIC SUBUNIT"/>
    <property type="match status" value="1"/>
</dbReference>
<evidence type="ECO:0000313" key="10">
    <source>
        <dbReference type="EMBL" id="KKL90309.1"/>
    </source>
</evidence>
<feature type="domain" description="DNA-directed DNA polymerase family B multifunctional" evidence="8">
    <location>
        <begin position="221"/>
        <end position="493"/>
    </location>
</feature>
<dbReference type="Gene3D" id="3.30.420.10">
    <property type="entry name" value="Ribonuclease H-like superfamily/Ribonuclease H"/>
    <property type="match status" value="1"/>
</dbReference>
<dbReference type="InterPro" id="IPR006134">
    <property type="entry name" value="DNA-dir_DNA_pol_B_multi_dom"/>
</dbReference>
<dbReference type="Pfam" id="PF00136">
    <property type="entry name" value="DNA_pol_B"/>
    <property type="match status" value="1"/>
</dbReference>
<dbReference type="SMART" id="SM00486">
    <property type="entry name" value="POLBc"/>
    <property type="match status" value="1"/>
</dbReference>
<comment type="catalytic activity">
    <reaction evidence="7">
        <text>DNA(n) + a 2'-deoxyribonucleoside 5'-triphosphate = DNA(n+1) + diphosphate</text>
        <dbReference type="Rhea" id="RHEA:22508"/>
        <dbReference type="Rhea" id="RHEA-COMP:17339"/>
        <dbReference type="Rhea" id="RHEA-COMP:17340"/>
        <dbReference type="ChEBI" id="CHEBI:33019"/>
        <dbReference type="ChEBI" id="CHEBI:61560"/>
        <dbReference type="ChEBI" id="CHEBI:173112"/>
        <dbReference type="EC" id="2.7.7.7"/>
    </reaction>
</comment>
<dbReference type="Gene3D" id="3.90.1600.10">
    <property type="entry name" value="Palm domain of DNA polymerase"/>
    <property type="match status" value="1"/>
</dbReference>
<dbReference type="InterPro" id="IPR012337">
    <property type="entry name" value="RNaseH-like_sf"/>
</dbReference>
<comment type="similarity">
    <text evidence="1">Belongs to the DNA polymerase type-B family.</text>
</comment>
<organism evidence="10">
    <name type="scientific">marine sediment metagenome</name>
    <dbReference type="NCBI Taxonomy" id="412755"/>
    <lineage>
        <taxon>unclassified sequences</taxon>
        <taxon>metagenomes</taxon>
        <taxon>ecological metagenomes</taxon>
    </lineage>
</organism>
<keyword evidence="6" id="KW-0238">DNA-binding</keyword>
<dbReference type="GO" id="GO:0003677">
    <property type="term" value="F:DNA binding"/>
    <property type="evidence" value="ECO:0007669"/>
    <property type="project" value="UniProtKB-KW"/>
</dbReference>
<evidence type="ECO:0000256" key="4">
    <source>
        <dbReference type="ARBA" id="ARBA00022695"/>
    </source>
</evidence>
<dbReference type="PANTHER" id="PTHR10322:SF23">
    <property type="entry name" value="DNA POLYMERASE DELTA CATALYTIC SUBUNIT"/>
    <property type="match status" value="1"/>
</dbReference>
<dbReference type="GO" id="GO:0000166">
    <property type="term" value="F:nucleotide binding"/>
    <property type="evidence" value="ECO:0007669"/>
    <property type="project" value="InterPro"/>
</dbReference>
<evidence type="ECO:0000259" key="9">
    <source>
        <dbReference type="Pfam" id="PF03104"/>
    </source>
</evidence>
<accession>A0A0F9FV77</accession>
<dbReference type="GO" id="GO:0003887">
    <property type="term" value="F:DNA-directed DNA polymerase activity"/>
    <property type="evidence" value="ECO:0007669"/>
    <property type="project" value="UniProtKB-KW"/>
</dbReference>
<proteinExistence type="inferred from homology"/>
<evidence type="ECO:0000256" key="2">
    <source>
        <dbReference type="ARBA" id="ARBA00012417"/>
    </source>
</evidence>
<dbReference type="InterPro" id="IPR042087">
    <property type="entry name" value="DNA_pol_B_thumb"/>
</dbReference>
<comment type="caution">
    <text evidence="10">The sequence shown here is derived from an EMBL/GenBank/DDBJ whole genome shotgun (WGS) entry which is preliminary data.</text>
</comment>
<keyword evidence="4" id="KW-0548">Nucleotidyltransferase</keyword>
<dbReference type="SUPFAM" id="SSF56672">
    <property type="entry name" value="DNA/RNA polymerases"/>
    <property type="match status" value="1"/>
</dbReference>